<keyword evidence="3" id="KW-1185">Reference proteome</keyword>
<protein>
    <recommendedName>
        <fullName evidence="1">KY-like immunoglobulin-like domain-containing protein</fullName>
    </recommendedName>
</protein>
<reference evidence="2 3" key="1">
    <citation type="submission" date="2018-11" db="EMBL/GenBank/DDBJ databases">
        <authorList>
            <consortium name="Pathogen Informatics"/>
        </authorList>
    </citation>
    <scope>NUCLEOTIDE SEQUENCE [LARGE SCALE GENOMIC DNA]</scope>
</reference>
<feature type="domain" description="KY-like immunoglobulin-like" evidence="1">
    <location>
        <begin position="68"/>
        <end position="127"/>
    </location>
</feature>
<dbReference type="InterPro" id="IPR056564">
    <property type="entry name" value="Ig-like_KY"/>
</dbReference>
<dbReference type="EMBL" id="UYRU01053533">
    <property type="protein sequence ID" value="VDN12288.1"/>
    <property type="molecule type" value="Genomic_DNA"/>
</dbReference>
<evidence type="ECO:0000313" key="2">
    <source>
        <dbReference type="EMBL" id="VDN12288.1"/>
    </source>
</evidence>
<dbReference type="OrthoDB" id="6129702at2759"/>
<gene>
    <name evidence="2" type="ORF">DILT_LOCUS8119</name>
</gene>
<accession>A0A3P7LQN0</accession>
<sequence length="243" mass="27646">MTLAKDYRKQSAKVDAGTCSPVYDIRVGSDISMRHANQPKHTECIDAKFDLPKPRNKATVPEAALLNYKYTSSSKLILQETRRKQVCFFLRFPHTGYFKLELYALPANDRSDSLPNVYNYLIEASMCHRLRGQVMPYPRQFSNWDRGCYLLTPTEGILGLDDKGRLSSKPPNSLPFDVTIPNAFAVAVVVGDKWTDLTPEGDHWKGIVDMKKHWGSDQKLALCAKYTKDDSKYSVLLLYSIAW</sequence>
<evidence type="ECO:0000259" key="1">
    <source>
        <dbReference type="Pfam" id="PF23265"/>
    </source>
</evidence>
<dbReference type="InterPro" id="IPR053041">
    <property type="entry name" value="Transglut-like_Superfamily_Mod"/>
</dbReference>
<dbReference type="Pfam" id="PF23265">
    <property type="entry name" value="Ig-like_KY"/>
    <property type="match status" value="1"/>
</dbReference>
<dbReference type="PANTHER" id="PTHR47020:SF1">
    <property type="entry name" value="HILLARIN"/>
    <property type="match status" value="1"/>
</dbReference>
<dbReference type="Proteomes" id="UP000281553">
    <property type="component" value="Unassembled WGS sequence"/>
</dbReference>
<evidence type="ECO:0000313" key="3">
    <source>
        <dbReference type="Proteomes" id="UP000281553"/>
    </source>
</evidence>
<name>A0A3P7LQN0_DIBLA</name>
<organism evidence="2 3">
    <name type="scientific">Dibothriocephalus latus</name>
    <name type="common">Fish tapeworm</name>
    <name type="synonym">Diphyllobothrium latum</name>
    <dbReference type="NCBI Taxonomy" id="60516"/>
    <lineage>
        <taxon>Eukaryota</taxon>
        <taxon>Metazoa</taxon>
        <taxon>Spiralia</taxon>
        <taxon>Lophotrochozoa</taxon>
        <taxon>Platyhelminthes</taxon>
        <taxon>Cestoda</taxon>
        <taxon>Eucestoda</taxon>
        <taxon>Diphyllobothriidea</taxon>
        <taxon>Diphyllobothriidae</taxon>
        <taxon>Dibothriocephalus</taxon>
    </lineage>
</organism>
<proteinExistence type="predicted"/>
<dbReference type="PANTHER" id="PTHR47020">
    <property type="entry name" value="HILLARIN"/>
    <property type="match status" value="1"/>
</dbReference>
<dbReference type="AlphaFoldDB" id="A0A3P7LQN0"/>